<dbReference type="Proteomes" id="UP000263336">
    <property type="component" value="Unassembled WGS sequence"/>
</dbReference>
<comment type="caution">
    <text evidence="2">The sequence shown here is derived from an EMBL/GenBank/DDBJ whole genome shotgun (WGS) entry which is preliminary data.</text>
</comment>
<feature type="transmembrane region" description="Helical" evidence="1">
    <location>
        <begin position="16"/>
        <end position="37"/>
    </location>
</feature>
<gene>
    <name evidence="2" type="ORF">DEP93_03480</name>
</gene>
<keyword evidence="1" id="KW-0812">Transmembrane</keyword>
<keyword evidence="1" id="KW-1133">Transmembrane helix</keyword>
<dbReference type="AlphaFoldDB" id="A0A3D0ZQM2"/>
<evidence type="ECO:0000256" key="1">
    <source>
        <dbReference type="SAM" id="Phobius"/>
    </source>
</evidence>
<feature type="transmembrane region" description="Helical" evidence="1">
    <location>
        <begin position="57"/>
        <end position="87"/>
    </location>
</feature>
<evidence type="ECO:0000313" key="3">
    <source>
        <dbReference type="Proteomes" id="UP000263336"/>
    </source>
</evidence>
<reference evidence="2 3" key="1">
    <citation type="journal article" date="2018" name="Nat. Biotechnol.">
        <title>A standardized bacterial taxonomy based on genome phylogeny substantially revises the tree of life.</title>
        <authorList>
            <person name="Parks D.H."/>
            <person name="Chuvochina M."/>
            <person name="Waite D.W."/>
            <person name="Rinke C."/>
            <person name="Skarshewski A."/>
            <person name="Chaumeil P.A."/>
            <person name="Hugenholtz P."/>
        </authorList>
    </citation>
    <scope>NUCLEOTIDE SEQUENCE [LARGE SCALE GENOMIC DNA]</scope>
    <source>
        <strain evidence="2">UBA11701</strain>
    </source>
</reference>
<keyword evidence="1" id="KW-0472">Membrane</keyword>
<protein>
    <submittedName>
        <fullName evidence="2">Uncharacterized protein</fullName>
    </submittedName>
</protein>
<organism evidence="2 3">
    <name type="scientific">candidate division WWE3 bacterium</name>
    <dbReference type="NCBI Taxonomy" id="2053526"/>
    <lineage>
        <taxon>Bacteria</taxon>
        <taxon>Katanobacteria</taxon>
    </lineage>
</organism>
<name>A0A3D0ZQM2_UNCKA</name>
<feature type="transmembrane region" description="Helical" evidence="1">
    <location>
        <begin position="197"/>
        <end position="222"/>
    </location>
</feature>
<feature type="transmembrane region" description="Helical" evidence="1">
    <location>
        <begin position="99"/>
        <end position="122"/>
    </location>
</feature>
<sequence length="427" mass="47074">MKSLLTSLKIIFREAYYRYVAFFTILGFSYLSYWLFLKSTTFETYLMNMKNGDFGQFSVLYGITYISTTILTIILSGVSVATVFWLYRHSKLSQTKNIGANLGGLLAAIFGTGCPVCGAFLLSAIGVTGGLSVFPLQGLELKFLSLALLAGSIFYGTRRVHEMIHCDDCNDILHEHKKHAIGKKGFRHLFIIPLRDTLIFTLAGLFLVNQFIIAQVSAAFGMTANKGFVATLLGIQTKSTYTIIAPKINPDKRTTSLAEWPTITEVSANPNSGNALADAKVVMIATGKPFYAPDDVSFDDPINAQKKWGAFEKSIKLSTEQEARYQRLISTMMTCSYCCGGPNNVTMNKNCGCAHAKAVRGFYRYMIQNFGDEYSDEQLVGESHRWYALWYPKGMLEDYLLATGNEAALPHTSHGGAGPGGRHGIAK</sequence>
<evidence type="ECO:0000313" key="2">
    <source>
        <dbReference type="EMBL" id="HCC42509.1"/>
    </source>
</evidence>
<accession>A0A3D0ZQM2</accession>
<feature type="transmembrane region" description="Helical" evidence="1">
    <location>
        <begin position="134"/>
        <end position="155"/>
    </location>
</feature>
<dbReference type="EMBL" id="DOZN01000021">
    <property type="protein sequence ID" value="HCC42509.1"/>
    <property type="molecule type" value="Genomic_DNA"/>
</dbReference>
<proteinExistence type="predicted"/>